<dbReference type="AlphaFoldDB" id="A0A822F7M4"/>
<dbReference type="GO" id="GO:0071013">
    <property type="term" value="C:catalytic step 2 spliceosome"/>
    <property type="evidence" value="ECO:0007669"/>
    <property type="project" value="TreeGrafter"/>
</dbReference>
<dbReference type="Proteomes" id="UP000663848">
    <property type="component" value="Unassembled WGS sequence"/>
</dbReference>
<dbReference type="GO" id="GO:0017070">
    <property type="term" value="F:U6 snRNA binding"/>
    <property type="evidence" value="ECO:0007669"/>
    <property type="project" value="TreeGrafter"/>
</dbReference>
<dbReference type="GO" id="GO:0005682">
    <property type="term" value="C:U5 snRNP"/>
    <property type="evidence" value="ECO:0007669"/>
    <property type="project" value="TreeGrafter"/>
</dbReference>
<dbReference type="PANTHER" id="PTHR11140:SF0">
    <property type="entry name" value="PRE-MRNA-PROCESSING-SPLICING FACTOR 8"/>
    <property type="match status" value="1"/>
</dbReference>
<evidence type="ECO:0000313" key="1">
    <source>
        <dbReference type="EMBL" id="CAF5113838.1"/>
    </source>
</evidence>
<dbReference type="Gene3D" id="3.40.140.10">
    <property type="entry name" value="Cytidine Deaminase, domain 2"/>
    <property type="match status" value="1"/>
</dbReference>
<sequence length="49" mass="5552">IAGYLYGVSPSDNPQVKEIHCVVLPPQWGTRETVHLPNILPEHESFKVR</sequence>
<proteinExistence type="predicted"/>
<dbReference type="GO" id="GO:0030623">
    <property type="term" value="F:U5 snRNA binding"/>
    <property type="evidence" value="ECO:0007669"/>
    <property type="project" value="TreeGrafter"/>
</dbReference>
<gene>
    <name evidence="1" type="ORF">QYT958_LOCUS45631</name>
</gene>
<accession>A0A822F7M4</accession>
<dbReference type="GO" id="GO:0097157">
    <property type="term" value="F:pre-mRNA intronic binding"/>
    <property type="evidence" value="ECO:0007669"/>
    <property type="project" value="TreeGrafter"/>
</dbReference>
<dbReference type="EMBL" id="CAJOBR010076825">
    <property type="protein sequence ID" value="CAF5113838.1"/>
    <property type="molecule type" value="Genomic_DNA"/>
</dbReference>
<feature type="non-terminal residue" evidence="1">
    <location>
        <position position="1"/>
    </location>
</feature>
<organism evidence="1 2">
    <name type="scientific">Rotaria socialis</name>
    <dbReference type="NCBI Taxonomy" id="392032"/>
    <lineage>
        <taxon>Eukaryota</taxon>
        <taxon>Metazoa</taxon>
        <taxon>Spiralia</taxon>
        <taxon>Gnathifera</taxon>
        <taxon>Rotifera</taxon>
        <taxon>Eurotatoria</taxon>
        <taxon>Bdelloidea</taxon>
        <taxon>Philodinida</taxon>
        <taxon>Philodinidae</taxon>
        <taxon>Rotaria</taxon>
    </lineage>
</organism>
<reference evidence="1" key="1">
    <citation type="submission" date="2021-02" db="EMBL/GenBank/DDBJ databases">
        <authorList>
            <person name="Nowell W R."/>
        </authorList>
    </citation>
    <scope>NUCLEOTIDE SEQUENCE</scope>
</reference>
<dbReference type="GO" id="GO:0000244">
    <property type="term" value="P:spliceosomal tri-snRNP complex assembly"/>
    <property type="evidence" value="ECO:0007669"/>
    <property type="project" value="TreeGrafter"/>
</dbReference>
<dbReference type="GO" id="GO:0030619">
    <property type="term" value="F:U1 snRNA binding"/>
    <property type="evidence" value="ECO:0007669"/>
    <property type="project" value="TreeGrafter"/>
</dbReference>
<comment type="caution">
    <text evidence="1">The sequence shown here is derived from an EMBL/GenBank/DDBJ whole genome shotgun (WGS) entry which is preliminary data.</text>
</comment>
<dbReference type="PANTHER" id="PTHR11140">
    <property type="entry name" value="PRE-MRNA SPLICING FACTOR PRP8"/>
    <property type="match status" value="1"/>
</dbReference>
<dbReference type="GO" id="GO:0030620">
    <property type="term" value="F:U2 snRNA binding"/>
    <property type="evidence" value="ECO:0007669"/>
    <property type="project" value="TreeGrafter"/>
</dbReference>
<protein>
    <submittedName>
        <fullName evidence="1">Uncharacterized protein</fullName>
    </submittedName>
</protein>
<evidence type="ECO:0000313" key="2">
    <source>
        <dbReference type="Proteomes" id="UP000663848"/>
    </source>
</evidence>
<dbReference type="InterPro" id="IPR027652">
    <property type="entry name" value="PRP8"/>
</dbReference>
<name>A0A822F7M4_9BILA</name>